<dbReference type="AlphaFoldDB" id="A0A670K986"/>
<accession>A0A670K986</accession>
<dbReference type="Ensembl" id="ENSPMRT00000036200.1">
    <property type="protein sequence ID" value="ENSPMRP00000034133.1"/>
    <property type="gene ID" value="ENSPMRG00000022137.1"/>
</dbReference>
<name>A0A670K986_PODMU</name>
<keyword evidence="2" id="KW-1185">Reference proteome</keyword>
<reference evidence="1" key="2">
    <citation type="submission" date="2025-09" db="UniProtKB">
        <authorList>
            <consortium name="Ensembl"/>
        </authorList>
    </citation>
    <scope>IDENTIFICATION</scope>
</reference>
<sequence>MSLIMLLTPKWKEAKIKANQEWIQKLMEYAEIVRLTGIIINQENKHFIKECVASEYRLRKKRELQAKSKVTDPT</sequence>
<dbReference type="Proteomes" id="UP000472272">
    <property type="component" value="Unplaced"/>
</dbReference>
<proteinExistence type="predicted"/>
<reference evidence="1" key="1">
    <citation type="submission" date="2025-08" db="UniProtKB">
        <authorList>
            <consortium name="Ensembl"/>
        </authorList>
    </citation>
    <scope>IDENTIFICATION</scope>
</reference>
<evidence type="ECO:0000313" key="1">
    <source>
        <dbReference type="Ensembl" id="ENSPMRP00000034133.1"/>
    </source>
</evidence>
<evidence type="ECO:0000313" key="2">
    <source>
        <dbReference type="Proteomes" id="UP000472272"/>
    </source>
</evidence>
<protein>
    <submittedName>
        <fullName evidence="1">Uncharacterized protein</fullName>
    </submittedName>
</protein>
<organism evidence="1 2">
    <name type="scientific">Podarcis muralis</name>
    <name type="common">Wall lizard</name>
    <name type="synonym">Lacerta muralis</name>
    <dbReference type="NCBI Taxonomy" id="64176"/>
    <lineage>
        <taxon>Eukaryota</taxon>
        <taxon>Metazoa</taxon>
        <taxon>Chordata</taxon>
        <taxon>Craniata</taxon>
        <taxon>Vertebrata</taxon>
        <taxon>Euteleostomi</taxon>
        <taxon>Lepidosauria</taxon>
        <taxon>Squamata</taxon>
        <taxon>Bifurcata</taxon>
        <taxon>Unidentata</taxon>
        <taxon>Episquamata</taxon>
        <taxon>Laterata</taxon>
        <taxon>Lacertibaenia</taxon>
        <taxon>Lacertidae</taxon>
        <taxon>Podarcis</taxon>
    </lineage>
</organism>